<reference evidence="9 10" key="1">
    <citation type="submission" date="2023-08" db="EMBL/GenBank/DDBJ databases">
        <title>Characterization of two Paracoccaceae strains isolated from Phycosphere and proposal of Xinfangfangia lacusdiani sp. nov.</title>
        <authorList>
            <person name="Deng Y."/>
            <person name="Zhang Y.Q."/>
        </authorList>
    </citation>
    <scope>NUCLEOTIDE SEQUENCE [LARGE SCALE GENOMIC DNA]</scope>
    <source>
        <strain evidence="9 10">CPCC 101601</strain>
    </source>
</reference>
<keyword evidence="3" id="KW-0813">Transport</keyword>
<dbReference type="PANTHER" id="PTHR21716:SF53">
    <property type="entry name" value="PERMEASE PERM-RELATED"/>
    <property type="match status" value="1"/>
</dbReference>
<evidence type="ECO:0000256" key="3">
    <source>
        <dbReference type="ARBA" id="ARBA00022448"/>
    </source>
</evidence>
<dbReference type="EMBL" id="JAVDBT010000017">
    <property type="protein sequence ID" value="MDQ2067820.1"/>
    <property type="molecule type" value="Genomic_DNA"/>
</dbReference>
<feature type="transmembrane region" description="Helical" evidence="8">
    <location>
        <begin position="344"/>
        <end position="369"/>
    </location>
</feature>
<sequence>MRAETARGEPRTAVHRIGTRALEEPQGPESASIVTLPVMAVIVAVCVILSVGQELFLPLAMGMLFAFILTPVVNALRRLGLGDKVAVVITVVAAFALLGAFVLIFAYQLSVIGSNLPQYQGNVIGKIDAIFEMGSESKVMARLQEMVGDIGARLQPVENTGTGPMQVQVVDHTSLTDWLNGVILPALSPVIVFGLIAVVVVFALLERGELRDRLVALIGGGNIVGTSRMLAEAGARVSSYLVAQLMVNVIYAVPIWLGLWLIGVPNALFFGIVTLILRFVPYIGTALSAILPLLMAFAVSPDWSLVLWTAGLFVLVEFTTSNVIEPWFYGRKTGVSPLAVIISAMFWTWLWGPAGLIIATPLTVCLVVIGQHIPGLRVFSVLLGDNPVLEETSRLYDRLLTGHVFVFEEATTLASGADEPAEEIVAYYDTQALPVLVMAQADHEAGQLTDQQANRIANSIFALAEKMEPVIEEELIPEPLAEGEAPPATLPGEGRRVAVMGARTELDDAAAELVGQSLRARGAETLVMEHRTLPGRALREFGADAFMIVALDGASQPAAVTQLRQLRRRFSGLRVVLATWPNAADPEAAEEGRSLDKNGADAVAVGMKEATALAFGLPIEALEAADLAV</sequence>
<comment type="subcellular location">
    <subcellularLocation>
        <location evidence="1">Cell membrane</location>
        <topology evidence="1">Multi-pass membrane protein</topology>
    </subcellularLocation>
</comment>
<evidence type="ECO:0000256" key="6">
    <source>
        <dbReference type="ARBA" id="ARBA00022989"/>
    </source>
</evidence>
<dbReference type="Proteomes" id="UP001239680">
    <property type="component" value="Unassembled WGS sequence"/>
</dbReference>
<accession>A0ABU0W1C3</accession>
<keyword evidence="6 8" id="KW-1133">Transmembrane helix</keyword>
<proteinExistence type="inferred from homology"/>
<dbReference type="RefSeq" id="WP_306681530.1">
    <property type="nucleotide sequence ID" value="NZ_JAVDBT010000017.1"/>
</dbReference>
<dbReference type="InterPro" id="IPR002549">
    <property type="entry name" value="AI-2E-like"/>
</dbReference>
<feature type="transmembrane region" description="Helical" evidence="8">
    <location>
        <begin position="182"/>
        <end position="205"/>
    </location>
</feature>
<comment type="caution">
    <text evidence="9">The sequence shown here is derived from an EMBL/GenBank/DDBJ whole genome shotgun (WGS) entry which is preliminary data.</text>
</comment>
<evidence type="ECO:0000256" key="7">
    <source>
        <dbReference type="ARBA" id="ARBA00023136"/>
    </source>
</evidence>
<name>A0ABU0W1C3_9RHOB</name>
<dbReference type="PANTHER" id="PTHR21716">
    <property type="entry name" value="TRANSMEMBRANE PROTEIN"/>
    <property type="match status" value="1"/>
</dbReference>
<evidence type="ECO:0000256" key="4">
    <source>
        <dbReference type="ARBA" id="ARBA00022475"/>
    </source>
</evidence>
<feature type="transmembrane region" description="Helical" evidence="8">
    <location>
        <begin position="30"/>
        <end position="50"/>
    </location>
</feature>
<evidence type="ECO:0000313" key="10">
    <source>
        <dbReference type="Proteomes" id="UP001239680"/>
    </source>
</evidence>
<dbReference type="Pfam" id="PF01594">
    <property type="entry name" value="AI-2E_transport"/>
    <property type="match status" value="1"/>
</dbReference>
<organism evidence="9 10">
    <name type="scientific">Pseudogemmobacter lacusdianii</name>
    <dbReference type="NCBI Taxonomy" id="3069608"/>
    <lineage>
        <taxon>Bacteria</taxon>
        <taxon>Pseudomonadati</taxon>
        <taxon>Pseudomonadota</taxon>
        <taxon>Alphaproteobacteria</taxon>
        <taxon>Rhodobacterales</taxon>
        <taxon>Paracoccaceae</taxon>
        <taxon>Pseudogemmobacter</taxon>
    </lineage>
</organism>
<keyword evidence="10" id="KW-1185">Reference proteome</keyword>
<feature type="transmembrane region" description="Helical" evidence="8">
    <location>
        <begin position="268"/>
        <end position="293"/>
    </location>
</feature>
<protein>
    <submittedName>
        <fullName evidence="9">AI-2E family transporter</fullName>
    </submittedName>
</protein>
<feature type="transmembrane region" description="Helical" evidence="8">
    <location>
        <begin position="56"/>
        <end position="73"/>
    </location>
</feature>
<feature type="transmembrane region" description="Helical" evidence="8">
    <location>
        <begin position="85"/>
        <end position="107"/>
    </location>
</feature>
<evidence type="ECO:0000256" key="1">
    <source>
        <dbReference type="ARBA" id="ARBA00004651"/>
    </source>
</evidence>
<feature type="transmembrane region" description="Helical" evidence="8">
    <location>
        <begin position="237"/>
        <end position="262"/>
    </location>
</feature>
<evidence type="ECO:0000256" key="2">
    <source>
        <dbReference type="ARBA" id="ARBA00009773"/>
    </source>
</evidence>
<gene>
    <name evidence="9" type="ORF">Q9295_15695</name>
</gene>
<feature type="transmembrane region" description="Helical" evidence="8">
    <location>
        <begin position="305"/>
        <end position="324"/>
    </location>
</feature>
<evidence type="ECO:0000256" key="8">
    <source>
        <dbReference type="SAM" id="Phobius"/>
    </source>
</evidence>
<evidence type="ECO:0000256" key="5">
    <source>
        <dbReference type="ARBA" id="ARBA00022692"/>
    </source>
</evidence>
<comment type="similarity">
    <text evidence="2">Belongs to the autoinducer-2 exporter (AI-2E) (TC 2.A.86) family.</text>
</comment>
<keyword evidence="5 8" id="KW-0812">Transmembrane</keyword>
<keyword evidence="4" id="KW-1003">Cell membrane</keyword>
<evidence type="ECO:0000313" key="9">
    <source>
        <dbReference type="EMBL" id="MDQ2067820.1"/>
    </source>
</evidence>
<keyword evidence="7 8" id="KW-0472">Membrane</keyword>